<dbReference type="InterPro" id="IPR000524">
    <property type="entry name" value="Tscrpt_reg_HTH_GntR"/>
</dbReference>
<dbReference type="SUPFAM" id="SSF46785">
    <property type="entry name" value="Winged helix' DNA-binding domain"/>
    <property type="match status" value="1"/>
</dbReference>
<keyword evidence="1" id="KW-0805">Transcription regulation</keyword>
<evidence type="ECO:0000313" key="6">
    <source>
        <dbReference type="Proteomes" id="UP001589795"/>
    </source>
</evidence>
<name>A0ABV6CK86_9RHOB</name>
<evidence type="ECO:0000256" key="3">
    <source>
        <dbReference type="ARBA" id="ARBA00023163"/>
    </source>
</evidence>
<dbReference type="SUPFAM" id="SSF48008">
    <property type="entry name" value="GntR ligand-binding domain-like"/>
    <property type="match status" value="1"/>
</dbReference>
<dbReference type="Gene3D" id="1.20.120.530">
    <property type="entry name" value="GntR ligand-binding domain-like"/>
    <property type="match status" value="1"/>
</dbReference>
<dbReference type="PROSITE" id="PS50949">
    <property type="entry name" value="HTH_GNTR"/>
    <property type="match status" value="1"/>
</dbReference>
<evidence type="ECO:0000259" key="4">
    <source>
        <dbReference type="PROSITE" id="PS50949"/>
    </source>
</evidence>
<evidence type="ECO:0000256" key="2">
    <source>
        <dbReference type="ARBA" id="ARBA00023125"/>
    </source>
</evidence>
<accession>A0ABV6CK86</accession>
<evidence type="ECO:0000256" key="1">
    <source>
        <dbReference type="ARBA" id="ARBA00023015"/>
    </source>
</evidence>
<dbReference type="PANTHER" id="PTHR43537">
    <property type="entry name" value="TRANSCRIPTIONAL REGULATOR, GNTR FAMILY"/>
    <property type="match status" value="1"/>
</dbReference>
<dbReference type="SMART" id="SM00345">
    <property type="entry name" value="HTH_GNTR"/>
    <property type="match status" value="1"/>
</dbReference>
<protein>
    <submittedName>
        <fullName evidence="5">GntR family transcriptional regulator</fullName>
    </submittedName>
</protein>
<dbReference type="PANTHER" id="PTHR43537:SF45">
    <property type="entry name" value="GNTR FAMILY REGULATORY PROTEIN"/>
    <property type="match status" value="1"/>
</dbReference>
<dbReference type="Gene3D" id="1.10.10.10">
    <property type="entry name" value="Winged helix-like DNA-binding domain superfamily/Winged helix DNA-binding domain"/>
    <property type="match status" value="1"/>
</dbReference>
<gene>
    <name evidence="5" type="ORF">ACFFIZ_08695</name>
</gene>
<organism evidence="5 6">
    <name type="scientific">Paracoccus rhizosphaerae</name>
    <dbReference type="NCBI Taxonomy" id="1133347"/>
    <lineage>
        <taxon>Bacteria</taxon>
        <taxon>Pseudomonadati</taxon>
        <taxon>Pseudomonadota</taxon>
        <taxon>Alphaproteobacteria</taxon>
        <taxon>Rhodobacterales</taxon>
        <taxon>Paracoccaceae</taxon>
        <taxon>Paracoccus</taxon>
    </lineage>
</organism>
<dbReference type="InterPro" id="IPR008920">
    <property type="entry name" value="TF_FadR/GntR_C"/>
</dbReference>
<dbReference type="InterPro" id="IPR011711">
    <property type="entry name" value="GntR_C"/>
</dbReference>
<evidence type="ECO:0000313" key="5">
    <source>
        <dbReference type="EMBL" id="MFC0200396.1"/>
    </source>
</evidence>
<sequence>MRRRSSADIVHDELRQMIVTLELAPSHPVQERELCERFGVSRTPLREALLRLAEHGMVTVAPQHGTFVAGISPRAVRLAHFLRANLEVPAIERLAATPAPDLTRAREILTAQKIAAARNSQAEFILLDDSFHEALFAAADLPEIWSVIHARKGHLDRIRFIQGNARGSVDVPLKQHERILDALAEGQADAASRLLREHIAGSLEFLDRHLRERPEMFLNDEPSAARARA</sequence>
<keyword evidence="3" id="KW-0804">Transcription</keyword>
<reference evidence="5 6" key="1">
    <citation type="submission" date="2024-09" db="EMBL/GenBank/DDBJ databases">
        <authorList>
            <person name="Sun Q."/>
            <person name="Mori K."/>
        </authorList>
    </citation>
    <scope>NUCLEOTIDE SEQUENCE [LARGE SCALE GENOMIC DNA]</scope>
    <source>
        <strain evidence="5 6">CCM 7904</strain>
    </source>
</reference>
<dbReference type="SMART" id="SM00895">
    <property type="entry name" value="FCD"/>
    <property type="match status" value="1"/>
</dbReference>
<keyword evidence="6" id="KW-1185">Reference proteome</keyword>
<feature type="domain" description="HTH gntR-type" evidence="4">
    <location>
        <begin position="4"/>
        <end position="71"/>
    </location>
</feature>
<keyword evidence="2" id="KW-0238">DNA-binding</keyword>
<dbReference type="Pfam" id="PF00392">
    <property type="entry name" value="GntR"/>
    <property type="match status" value="1"/>
</dbReference>
<dbReference type="PRINTS" id="PR00035">
    <property type="entry name" value="HTHGNTR"/>
</dbReference>
<dbReference type="InterPro" id="IPR036388">
    <property type="entry name" value="WH-like_DNA-bd_sf"/>
</dbReference>
<dbReference type="Pfam" id="PF07729">
    <property type="entry name" value="FCD"/>
    <property type="match status" value="1"/>
</dbReference>
<dbReference type="EMBL" id="JBHLWQ010000075">
    <property type="protein sequence ID" value="MFC0200396.1"/>
    <property type="molecule type" value="Genomic_DNA"/>
</dbReference>
<proteinExistence type="predicted"/>
<dbReference type="CDD" id="cd07377">
    <property type="entry name" value="WHTH_GntR"/>
    <property type="match status" value="1"/>
</dbReference>
<dbReference type="Proteomes" id="UP001589795">
    <property type="component" value="Unassembled WGS sequence"/>
</dbReference>
<comment type="caution">
    <text evidence="5">The sequence shown here is derived from an EMBL/GenBank/DDBJ whole genome shotgun (WGS) entry which is preliminary data.</text>
</comment>
<dbReference type="RefSeq" id="WP_265508109.1">
    <property type="nucleotide sequence ID" value="NZ_JAOTBE010000056.1"/>
</dbReference>
<dbReference type="InterPro" id="IPR036390">
    <property type="entry name" value="WH_DNA-bd_sf"/>
</dbReference>